<protein>
    <submittedName>
        <fullName evidence="2">TraB/GumN family protein</fullName>
    </submittedName>
</protein>
<feature type="chain" id="PRO_5026310773" evidence="1">
    <location>
        <begin position="21"/>
        <end position="329"/>
    </location>
</feature>
<dbReference type="Proteomes" id="UP000428330">
    <property type="component" value="Chromosome"/>
</dbReference>
<keyword evidence="1" id="KW-0732">Signal</keyword>
<gene>
    <name evidence="2" type="ORF">EI983_06135</name>
</gene>
<proteinExistence type="predicted"/>
<reference evidence="3" key="1">
    <citation type="submission" date="2018-12" db="EMBL/GenBank/DDBJ databases">
        <title>Complete genome sequence of Roseovarius sp. MME-070.</title>
        <authorList>
            <person name="Nam Y.-D."/>
            <person name="Kang J."/>
            <person name="Chung W.-H."/>
            <person name="Park Y.S."/>
        </authorList>
    </citation>
    <scope>NUCLEOTIDE SEQUENCE [LARGE SCALE GENOMIC DNA]</scope>
    <source>
        <strain evidence="3">MME-070</strain>
    </source>
</reference>
<dbReference type="AlphaFoldDB" id="A0A6I6IRJ1"/>
<dbReference type="RefSeq" id="WP_157706511.1">
    <property type="nucleotide sequence ID" value="NZ_CP034348.1"/>
</dbReference>
<keyword evidence="3" id="KW-1185">Reference proteome</keyword>
<dbReference type="KEGG" id="rom:EI983_06135"/>
<dbReference type="InterPro" id="IPR002816">
    <property type="entry name" value="TraB/PrgY/GumN_fam"/>
</dbReference>
<evidence type="ECO:0000256" key="1">
    <source>
        <dbReference type="SAM" id="SignalP"/>
    </source>
</evidence>
<organism evidence="2 3">
    <name type="scientific">Roseovarius faecimaris</name>
    <dbReference type="NCBI Taxonomy" id="2494550"/>
    <lineage>
        <taxon>Bacteria</taxon>
        <taxon>Pseudomonadati</taxon>
        <taxon>Pseudomonadota</taxon>
        <taxon>Alphaproteobacteria</taxon>
        <taxon>Rhodobacterales</taxon>
        <taxon>Roseobacteraceae</taxon>
        <taxon>Roseovarius</taxon>
    </lineage>
</organism>
<dbReference type="PANTHER" id="PTHR40590:SF1">
    <property type="entry name" value="CYTOPLASMIC PROTEIN"/>
    <property type="match status" value="1"/>
</dbReference>
<evidence type="ECO:0000313" key="3">
    <source>
        <dbReference type="Proteomes" id="UP000428330"/>
    </source>
</evidence>
<dbReference type="InterPro" id="IPR047111">
    <property type="entry name" value="YbaP-like"/>
</dbReference>
<evidence type="ECO:0000313" key="2">
    <source>
        <dbReference type="EMBL" id="QGX97876.1"/>
    </source>
</evidence>
<dbReference type="PANTHER" id="PTHR40590">
    <property type="entry name" value="CYTOPLASMIC PROTEIN-RELATED"/>
    <property type="match status" value="1"/>
</dbReference>
<feature type="signal peptide" evidence="1">
    <location>
        <begin position="1"/>
        <end position="20"/>
    </location>
</feature>
<sequence>MMRLFLSFLVFALMPIVAFARCEGTDLIAALPAEQRTDLEERASQTQFGEGLLWSAARGDTTITWFGTYHFAHPHTEAHLDTLKPLIEGADAVYLEVSNDDQARLETEIASDPSIMFITEGPTLPDLLGEADWQRYKSAMADRAIPGFMAAKFKPMWAAILLGVGPCEARAGVMEEDGIDKRIGDHAADINNPSRSLEDYRTLLTMMDSFPQEDQLDMIRLFFVWTGDADDMAYTLRQQYLNQKIAMIWELSRMITLETGGETAEEDFTLMEELMLVRRNTAWVELLLDEAEGRNVFAAVGAAHLPGPDGVLHLLEKEGFTITPLPFDP</sequence>
<accession>A0A6I6IRJ1</accession>
<dbReference type="OrthoDB" id="9806326at2"/>
<dbReference type="CDD" id="cd14789">
    <property type="entry name" value="Tiki"/>
    <property type="match status" value="1"/>
</dbReference>
<dbReference type="EMBL" id="CP034348">
    <property type="protein sequence ID" value="QGX97876.1"/>
    <property type="molecule type" value="Genomic_DNA"/>
</dbReference>
<dbReference type="Pfam" id="PF01963">
    <property type="entry name" value="TraB_PrgY_gumN"/>
    <property type="match status" value="1"/>
</dbReference>
<name>A0A6I6IRJ1_9RHOB</name>